<sequence>MTQGRHGGEPGGDTGGRAVVETLLALHGLRPSEDEVAELAAGLAEARHAAAALREER</sequence>
<dbReference type="Proteomes" id="UP000462055">
    <property type="component" value="Unassembled WGS sequence"/>
</dbReference>
<dbReference type="EMBL" id="WBMS02000016">
    <property type="protein sequence ID" value="MWA02905.1"/>
    <property type="molecule type" value="Genomic_DNA"/>
</dbReference>
<name>A0A6I4MED4_9ACTN</name>
<gene>
    <name evidence="1" type="ORF">F8568_021505</name>
</gene>
<keyword evidence="2" id="KW-1185">Reference proteome</keyword>
<dbReference type="RefSeq" id="WP_160573699.1">
    <property type="nucleotide sequence ID" value="NZ_WBMS02000016.1"/>
</dbReference>
<dbReference type="AlphaFoldDB" id="A0A6I4MED4"/>
<accession>A0A6I4MED4</accession>
<proteinExistence type="predicted"/>
<comment type="caution">
    <text evidence="1">The sequence shown here is derived from an EMBL/GenBank/DDBJ whole genome shotgun (WGS) entry which is preliminary data.</text>
</comment>
<evidence type="ECO:0000313" key="2">
    <source>
        <dbReference type="Proteomes" id="UP000462055"/>
    </source>
</evidence>
<organism evidence="1 2">
    <name type="scientific">Actinomadura physcomitrii</name>
    <dbReference type="NCBI Taxonomy" id="2650748"/>
    <lineage>
        <taxon>Bacteria</taxon>
        <taxon>Bacillati</taxon>
        <taxon>Actinomycetota</taxon>
        <taxon>Actinomycetes</taxon>
        <taxon>Streptosporangiales</taxon>
        <taxon>Thermomonosporaceae</taxon>
        <taxon>Actinomadura</taxon>
    </lineage>
</organism>
<evidence type="ECO:0000313" key="1">
    <source>
        <dbReference type="EMBL" id="MWA02905.1"/>
    </source>
</evidence>
<protein>
    <submittedName>
        <fullName evidence="1">Uncharacterized protein</fullName>
    </submittedName>
</protein>
<reference evidence="1" key="1">
    <citation type="submission" date="2019-12" db="EMBL/GenBank/DDBJ databases">
        <title>Actinomadura physcomitrii sp. nov., a novel actinomycete isolated from moss [Physcomitrium sphaericum (Ludw) Fuernr].</title>
        <authorList>
            <person name="Zhuang X."/>
        </authorList>
    </citation>
    <scope>NUCLEOTIDE SEQUENCE [LARGE SCALE GENOMIC DNA]</scope>
    <source>
        <strain evidence="1">LD22</strain>
    </source>
</reference>